<gene>
    <name evidence="17" type="ORF">G3R41_04360</name>
    <name evidence="16" type="ORF">GCU67_04360</name>
</gene>
<keyword evidence="8" id="KW-0418">Kinase</keyword>
<keyword evidence="10" id="KW-0902">Two-component regulatory system</keyword>
<dbReference type="PROSITE" id="PS50109">
    <property type="entry name" value="HIS_KIN"/>
    <property type="match status" value="1"/>
</dbReference>
<dbReference type="EMBL" id="JAAGWB010000013">
    <property type="protein sequence ID" value="NEN50176.1"/>
    <property type="molecule type" value="Genomic_DNA"/>
</dbReference>
<dbReference type="SMART" id="SM00304">
    <property type="entry name" value="HAMP"/>
    <property type="match status" value="1"/>
</dbReference>
<dbReference type="InterPro" id="IPR003660">
    <property type="entry name" value="HAMP_dom"/>
</dbReference>
<keyword evidence="5" id="KW-0597">Phosphoprotein</keyword>
<sequence length="492" mass="51447">MSRGTTRSRRSLRTRLLIASVVPLVVVLALVGVVSVAALRHQLTAQVDTRLEAATDRSRDYSAGPGPGSPRPQDQDDDGRGPAFLGARGQGEGTLGATVTDGVCTSAGVLGARGQLIRLSDAQQAVLARLPADQDPVTVDLGGDLGSYRLVAAPSPAGDVLVTGLPLRGTTDAVRNLVLVEVLAGLLALLAAAGAAVVVVRRTLQPLDRVAATATRVSELPLASGEVELAERVPPEDTDPRTEVGQVGTALNRMLDHVEGSLAARQASETRVRQFVADASHELRTPLASIRGYAELVRRTGGEVPADVGRAMSRVESEALRMQELVEELLLLARLDAGRELTREEVDLTALVVDTVSDAHAAGPGHHWQVELPDTPVVVPGDPARLHQVLANLLANVRNHTPEGTTATVRLRAEDGAAVLQVRDDGPGVPPALRAHVFERFARGDASRSRTAGSTGLGLAIVDAVVTAHGGRVELDSEPGRTVFTVRLPAGG</sequence>
<dbReference type="SMART" id="SM00388">
    <property type="entry name" value="HisKA"/>
    <property type="match status" value="1"/>
</dbReference>
<evidence type="ECO:0000256" key="1">
    <source>
        <dbReference type="ARBA" id="ARBA00000085"/>
    </source>
</evidence>
<evidence type="ECO:0000259" key="15">
    <source>
        <dbReference type="PROSITE" id="PS50885"/>
    </source>
</evidence>
<feature type="domain" description="HAMP" evidence="15">
    <location>
        <begin position="201"/>
        <end position="263"/>
    </location>
</feature>
<dbReference type="FunFam" id="3.30.565.10:FF:000006">
    <property type="entry name" value="Sensor histidine kinase WalK"/>
    <property type="match status" value="1"/>
</dbReference>
<dbReference type="InterPro" id="IPR004358">
    <property type="entry name" value="Sig_transdc_His_kin-like_C"/>
</dbReference>
<dbReference type="Pfam" id="PF00672">
    <property type="entry name" value="HAMP"/>
    <property type="match status" value="1"/>
</dbReference>
<name>A0A6P0H631_9ACTN</name>
<dbReference type="PRINTS" id="PR00344">
    <property type="entry name" value="BCTRLSENSOR"/>
</dbReference>
<evidence type="ECO:0000256" key="12">
    <source>
        <dbReference type="SAM" id="MobiDB-lite"/>
    </source>
</evidence>
<dbReference type="PANTHER" id="PTHR45436:SF5">
    <property type="entry name" value="SENSOR HISTIDINE KINASE TRCS"/>
    <property type="match status" value="1"/>
</dbReference>
<dbReference type="InterPro" id="IPR005467">
    <property type="entry name" value="His_kinase_dom"/>
</dbReference>
<keyword evidence="7 13" id="KW-0812">Transmembrane</keyword>
<dbReference type="SUPFAM" id="SSF47384">
    <property type="entry name" value="Homodimeric domain of signal transducing histidine kinase"/>
    <property type="match status" value="1"/>
</dbReference>
<evidence type="ECO:0000313" key="17">
    <source>
        <dbReference type="EMBL" id="NEN50176.1"/>
    </source>
</evidence>
<evidence type="ECO:0000256" key="3">
    <source>
        <dbReference type="ARBA" id="ARBA00004236"/>
    </source>
</evidence>
<evidence type="ECO:0000256" key="4">
    <source>
        <dbReference type="ARBA" id="ARBA00012438"/>
    </source>
</evidence>
<dbReference type="Pfam" id="PF02518">
    <property type="entry name" value="HATPase_c"/>
    <property type="match status" value="1"/>
</dbReference>
<comment type="cofactor">
    <cofactor evidence="2">
        <name>a divalent metal cation</name>
        <dbReference type="ChEBI" id="CHEBI:60240"/>
    </cofactor>
</comment>
<dbReference type="RefSeq" id="WP_163609861.1">
    <property type="nucleotide sequence ID" value="NZ_JAAGWB010000013.1"/>
</dbReference>
<dbReference type="AlphaFoldDB" id="A0A6P0H631"/>
<accession>A0A6P0H631</accession>
<feature type="transmembrane region" description="Helical" evidence="13">
    <location>
        <begin position="16"/>
        <end position="39"/>
    </location>
</feature>
<keyword evidence="6" id="KW-0808">Transferase</keyword>
<feature type="transmembrane region" description="Helical" evidence="13">
    <location>
        <begin position="177"/>
        <end position="200"/>
    </location>
</feature>
<dbReference type="InterPro" id="IPR036097">
    <property type="entry name" value="HisK_dim/P_sf"/>
</dbReference>
<evidence type="ECO:0000256" key="10">
    <source>
        <dbReference type="ARBA" id="ARBA00023012"/>
    </source>
</evidence>
<reference evidence="17 19" key="2">
    <citation type="submission" date="2020-02" db="EMBL/GenBank/DDBJ databases">
        <title>The WGS of Modestobacter muralis DSM 100205.</title>
        <authorList>
            <person name="Jiang Z."/>
        </authorList>
    </citation>
    <scope>NUCLEOTIDE SEQUENCE [LARGE SCALE GENOMIC DNA]</scope>
    <source>
        <strain evidence="17 19">DSM 100205</strain>
    </source>
</reference>
<dbReference type="PROSITE" id="PS50885">
    <property type="entry name" value="HAMP"/>
    <property type="match status" value="1"/>
</dbReference>
<comment type="catalytic activity">
    <reaction evidence="1">
        <text>ATP + protein L-histidine = ADP + protein N-phospho-L-histidine.</text>
        <dbReference type="EC" id="2.7.13.3"/>
    </reaction>
</comment>
<dbReference type="InterPro" id="IPR003661">
    <property type="entry name" value="HisK_dim/P_dom"/>
</dbReference>
<dbReference type="InterPro" id="IPR050428">
    <property type="entry name" value="TCS_sensor_his_kinase"/>
</dbReference>
<comment type="subcellular location">
    <subcellularLocation>
        <location evidence="3">Cell membrane</location>
    </subcellularLocation>
</comment>
<evidence type="ECO:0000313" key="16">
    <source>
        <dbReference type="EMBL" id="NEK93409.1"/>
    </source>
</evidence>
<dbReference type="SUPFAM" id="SSF55874">
    <property type="entry name" value="ATPase domain of HSP90 chaperone/DNA topoisomerase II/histidine kinase"/>
    <property type="match status" value="1"/>
</dbReference>
<evidence type="ECO:0000256" key="8">
    <source>
        <dbReference type="ARBA" id="ARBA00022777"/>
    </source>
</evidence>
<dbReference type="Pfam" id="PF00512">
    <property type="entry name" value="HisKA"/>
    <property type="match status" value="1"/>
</dbReference>
<evidence type="ECO:0000313" key="18">
    <source>
        <dbReference type="Proteomes" id="UP000468828"/>
    </source>
</evidence>
<dbReference type="CDD" id="cd00082">
    <property type="entry name" value="HisKA"/>
    <property type="match status" value="1"/>
</dbReference>
<dbReference type="Gene3D" id="3.30.565.10">
    <property type="entry name" value="Histidine kinase-like ATPase, C-terminal domain"/>
    <property type="match status" value="1"/>
</dbReference>
<evidence type="ECO:0000256" key="11">
    <source>
        <dbReference type="ARBA" id="ARBA00023136"/>
    </source>
</evidence>
<evidence type="ECO:0000256" key="2">
    <source>
        <dbReference type="ARBA" id="ARBA00001968"/>
    </source>
</evidence>
<dbReference type="GO" id="GO:0005886">
    <property type="term" value="C:plasma membrane"/>
    <property type="evidence" value="ECO:0007669"/>
    <property type="project" value="UniProtKB-SubCell"/>
</dbReference>
<evidence type="ECO:0000256" key="7">
    <source>
        <dbReference type="ARBA" id="ARBA00022692"/>
    </source>
</evidence>
<dbReference type="InterPro" id="IPR036890">
    <property type="entry name" value="HATPase_C_sf"/>
</dbReference>
<dbReference type="FunFam" id="1.10.287.130:FF:000001">
    <property type="entry name" value="Two-component sensor histidine kinase"/>
    <property type="match status" value="1"/>
</dbReference>
<proteinExistence type="predicted"/>
<dbReference type="CDD" id="cd06225">
    <property type="entry name" value="HAMP"/>
    <property type="match status" value="1"/>
</dbReference>
<feature type="region of interest" description="Disordered" evidence="12">
    <location>
        <begin position="54"/>
        <end position="93"/>
    </location>
</feature>
<protein>
    <recommendedName>
        <fullName evidence="4">histidine kinase</fullName>
        <ecNumber evidence="4">2.7.13.3</ecNumber>
    </recommendedName>
</protein>
<dbReference type="GO" id="GO:0005509">
    <property type="term" value="F:calcium ion binding"/>
    <property type="evidence" value="ECO:0007669"/>
    <property type="project" value="UniProtKB-ARBA"/>
</dbReference>
<dbReference type="Gene3D" id="1.10.287.130">
    <property type="match status" value="1"/>
</dbReference>
<dbReference type="EMBL" id="JAAGWH010000013">
    <property type="protein sequence ID" value="NEK93409.1"/>
    <property type="molecule type" value="Genomic_DNA"/>
</dbReference>
<keyword evidence="18" id="KW-1185">Reference proteome</keyword>
<dbReference type="CDD" id="cd00075">
    <property type="entry name" value="HATPase"/>
    <property type="match status" value="1"/>
</dbReference>
<dbReference type="Gene3D" id="6.10.340.10">
    <property type="match status" value="1"/>
</dbReference>
<dbReference type="SMART" id="SM00387">
    <property type="entry name" value="HATPase_c"/>
    <property type="match status" value="1"/>
</dbReference>
<evidence type="ECO:0000256" key="13">
    <source>
        <dbReference type="SAM" id="Phobius"/>
    </source>
</evidence>
<keyword evidence="11 13" id="KW-0472">Membrane</keyword>
<comment type="caution">
    <text evidence="17">The sequence shown here is derived from an EMBL/GenBank/DDBJ whole genome shotgun (WGS) entry which is preliminary data.</text>
</comment>
<evidence type="ECO:0000259" key="14">
    <source>
        <dbReference type="PROSITE" id="PS50109"/>
    </source>
</evidence>
<keyword evidence="9 13" id="KW-1133">Transmembrane helix</keyword>
<evidence type="ECO:0000256" key="6">
    <source>
        <dbReference type="ARBA" id="ARBA00022679"/>
    </source>
</evidence>
<evidence type="ECO:0000256" key="5">
    <source>
        <dbReference type="ARBA" id="ARBA00022553"/>
    </source>
</evidence>
<dbReference type="Proteomes" id="UP000468828">
    <property type="component" value="Unassembled WGS sequence"/>
</dbReference>
<dbReference type="InterPro" id="IPR003594">
    <property type="entry name" value="HATPase_dom"/>
</dbReference>
<dbReference type="PANTHER" id="PTHR45436">
    <property type="entry name" value="SENSOR HISTIDINE KINASE YKOH"/>
    <property type="match status" value="1"/>
</dbReference>
<evidence type="ECO:0000313" key="19">
    <source>
        <dbReference type="Proteomes" id="UP000471152"/>
    </source>
</evidence>
<organism evidence="17 19">
    <name type="scientific">Modestobacter muralis</name>
    <dbReference type="NCBI Taxonomy" id="1608614"/>
    <lineage>
        <taxon>Bacteria</taxon>
        <taxon>Bacillati</taxon>
        <taxon>Actinomycetota</taxon>
        <taxon>Actinomycetes</taxon>
        <taxon>Geodermatophilales</taxon>
        <taxon>Geodermatophilaceae</taxon>
        <taxon>Modestobacter</taxon>
    </lineage>
</organism>
<evidence type="ECO:0000256" key="9">
    <source>
        <dbReference type="ARBA" id="ARBA00022989"/>
    </source>
</evidence>
<dbReference type="EC" id="2.7.13.3" evidence="4"/>
<dbReference type="GO" id="GO:0000155">
    <property type="term" value="F:phosphorelay sensor kinase activity"/>
    <property type="evidence" value="ECO:0007669"/>
    <property type="project" value="InterPro"/>
</dbReference>
<feature type="domain" description="Histidine kinase" evidence="14">
    <location>
        <begin position="278"/>
        <end position="492"/>
    </location>
</feature>
<reference evidence="16 18" key="1">
    <citation type="submission" date="2020-01" db="EMBL/GenBank/DDBJ databases">
        <title>the WGS Modestobacter muralis CPCC 204518.</title>
        <authorList>
            <person name="Jiang Z."/>
        </authorList>
    </citation>
    <scope>NUCLEOTIDE SEQUENCE [LARGE SCALE GENOMIC DNA]</scope>
    <source>
        <strain evidence="16 18">DSM 100205</strain>
    </source>
</reference>
<dbReference type="Proteomes" id="UP000471152">
    <property type="component" value="Unassembled WGS sequence"/>
</dbReference>